<dbReference type="AlphaFoldDB" id="A0A7X0L0E0"/>
<proteinExistence type="predicted"/>
<evidence type="ECO:0000313" key="2">
    <source>
        <dbReference type="Proteomes" id="UP000546324"/>
    </source>
</evidence>
<gene>
    <name evidence="1" type="ORF">BKA00_004311</name>
</gene>
<evidence type="ECO:0000313" key="1">
    <source>
        <dbReference type="EMBL" id="MBB6397397.1"/>
    </source>
</evidence>
<sequence>MDPITLEPNPAKGHSSEYTLRVASAIAEAVRVLNYATFAQNAPDGMPYPSTSYDVIGRLQAATAGMGQLFGQLADRLADLDTTQEITVSHGLFADDTDAAVDQALEALATCAHVASDLDDALRFAHAALSPLGLRLPADPEDGRRRR</sequence>
<comment type="caution">
    <text evidence="1">The sequence shown here is derived from an EMBL/GenBank/DDBJ whole genome shotgun (WGS) entry which is preliminary data.</text>
</comment>
<organism evidence="1 2">
    <name type="scientific">Actinomadura coerulea</name>
    <dbReference type="NCBI Taxonomy" id="46159"/>
    <lineage>
        <taxon>Bacteria</taxon>
        <taxon>Bacillati</taxon>
        <taxon>Actinomycetota</taxon>
        <taxon>Actinomycetes</taxon>
        <taxon>Streptosporangiales</taxon>
        <taxon>Thermomonosporaceae</taxon>
        <taxon>Actinomadura</taxon>
    </lineage>
</organism>
<dbReference type="EMBL" id="JACHMQ010000001">
    <property type="protein sequence ID" value="MBB6397397.1"/>
    <property type="molecule type" value="Genomic_DNA"/>
</dbReference>
<protein>
    <submittedName>
        <fullName evidence="1">Uncharacterized protein</fullName>
    </submittedName>
</protein>
<dbReference type="Proteomes" id="UP000546324">
    <property type="component" value="Unassembled WGS sequence"/>
</dbReference>
<dbReference type="RefSeq" id="WP_185027691.1">
    <property type="nucleotide sequence ID" value="NZ_JACHMQ010000001.1"/>
</dbReference>
<accession>A0A7X0L0E0</accession>
<reference evidence="1 2" key="1">
    <citation type="submission" date="2020-08" db="EMBL/GenBank/DDBJ databases">
        <title>Sequencing the genomes of 1000 actinobacteria strains.</title>
        <authorList>
            <person name="Klenk H.-P."/>
        </authorList>
    </citation>
    <scope>NUCLEOTIDE SEQUENCE [LARGE SCALE GENOMIC DNA]</scope>
    <source>
        <strain evidence="1 2">DSM 43675</strain>
    </source>
</reference>
<name>A0A7X0L0E0_9ACTN</name>
<keyword evidence="2" id="KW-1185">Reference proteome</keyword>